<name>A0A423VFY7_9PEZI</name>
<reference evidence="3 4" key="1">
    <citation type="submission" date="2015-09" db="EMBL/GenBank/DDBJ databases">
        <title>Host preference determinants of Valsa canker pathogens revealed by comparative genomics.</title>
        <authorList>
            <person name="Yin Z."/>
            <person name="Huang L."/>
        </authorList>
    </citation>
    <scope>NUCLEOTIDE SEQUENCE [LARGE SCALE GENOMIC DNA]</scope>
    <source>
        <strain evidence="3 4">03-1</strain>
    </source>
</reference>
<feature type="compositionally biased region" description="Basic and acidic residues" evidence="2">
    <location>
        <begin position="150"/>
        <end position="169"/>
    </location>
</feature>
<organism evidence="3 4">
    <name type="scientific">Cytospora schulzeri</name>
    <dbReference type="NCBI Taxonomy" id="448051"/>
    <lineage>
        <taxon>Eukaryota</taxon>
        <taxon>Fungi</taxon>
        <taxon>Dikarya</taxon>
        <taxon>Ascomycota</taxon>
        <taxon>Pezizomycotina</taxon>
        <taxon>Sordariomycetes</taxon>
        <taxon>Sordariomycetidae</taxon>
        <taxon>Diaporthales</taxon>
        <taxon>Cytosporaceae</taxon>
        <taxon>Cytospora</taxon>
    </lineage>
</organism>
<feature type="compositionally biased region" description="Basic and acidic residues" evidence="2">
    <location>
        <begin position="419"/>
        <end position="428"/>
    </location>
</feature>
<feature type="compositionally biased region" description="Gly residues" evidence="2">
    <location>
        <begin position="548"/>
        <end position="561"/>
    </location>
</feature>
<comment type="caution">
    <text evidence="3">The sequence shown here is derived from an EMBL/GenBank/DDBJ whole genome shotgun (WGS) entry which is preliminary data.</text>
</comment>
<feature type="compositionally biased region" description="Basic residues" evidence="2">
    <location>
        <begin position="460"/>
        <end position="490"/>
    </location>
</feature>
<feature type="compositionally biased region" description="Low complexity" evidence="2">
    <location>
        <begin position="1"/>
        <end position="12"/>
    </location>
</feature>
<evidence type="ECO:0000256" key="2">
    <source>
        <dbReference type="SAM" id="MobiDB-lite"/>
    </source>
</evidence>
<feature type="compositionally biased region" description="Gly residues" evidence="2">
    <location>
        <begin position="512"/>
        <end position="522"/>
    </location>
</feature>
<feature type="compositionally biased region" description="Basic and acidic residues" evidence="2">
    <location>
        <begin position="526"/>
        <end position="539"/>
    </location>
</feature>
<feature type="compositionally biased region" description="Polar residues" evidence="2">
    <location>
        <begin position="233"/>
        <end position="249"/>
    </location>
</feature>
<feature type="compositionally biased region" description="Basic and acidic residues" evidence="2">
    <location>
        <begin position="491"/>
        <end position="508"/>
    </location>
</feature>
<dbReference type="EMBL" id="LKEA01000067">
    <property type="protein sequence ID" value="ROV89834.1"/>
    <property type="molecule type" value="Genomic_DNA"/>
</dbReference>
<dbReference type="STRING" id="356882.A0A423VFY7"/>
<sequence length="813" mass="87832">MDDASSAASNSDVIYTPPMTPRSSHSHSFSRNDSGNDNLLSPNYPLQQQQNTVTVASDHLSSTSAEIYFESRPVPPSFRAVEQSIHAIVVRPNSSPDDFPYQQGWASRDIRQEDWQTFLNYLLPNHAAESNEAVIERKLRAEGIDVDNNDDVKSARSARSEKSARDAAAGERTPVEAQLDQIRSPDVQAAVNMEETVTEWNEGFFGPRGMGIVLEQAPSAEDAPPRMPGAWEQSFNNSSSSPDFANANASPMPDRRPNHGGGMWWRGNAPDRRPNDGSRWWPFNPMNGSDTSSRGINFGGLSIDDDRVAIGNSIVADSNGLRIGGMVMDNNGVRINGRDLFGGGGGSSSSSSESDSDALSIGSLPESEDLRDSQLTVAKTYLEQWLSSPENMITKENIKEAREKLKAAKKNKSSGGSPGDKEQHHDNDGAPAAAAIRQQIRALMVQWKALKREQRTARREARRQKVAHRRAEKRERRQVKREVKRAHRQARRDVKNAAREVRRAEKRSGVYRGRGGGGGGGRGRGRHDDDDHHGSPERRLHQHHHVQGGQGVDGGHHGGTGPFPFGGHRGGGGFGPFGPRGGAGACSFRGRDCFPGAGHGPGAREIHRGGGGGPGGPCGQFPFFGGRGGGGVFPAPGGPGGPHNEFQRSMEDWSRQMTEWGRKFSASSQRGGIGGQPRFPGAWPADGGAEDNNDHDVKDRHVGEEFGGGEQEAGIIAMRDHENENEGGNGGAHAASAVMYASLEKKKRALQGRRDALADFQGDTHGEDDNGEKKGASTLVGMLAEIEELERAVDRLTLEADEQYAKELAALED</sequence>
<keyword evidence="1" id="KW-0175">Coiled coil</keyword>
<gene>
    <name evidence="3" type="ORF">VMCG_09517</name>
</gene>
<protein>
    <submittedName>
        <fullName evidence="3">Uncharacterized protein</fullName>
    </submittedName>
</protein>
<feature type="compositionally biased region" description="Polar residues" evidence="2">
    <location>
        <begin position="32"/>
        <end position="44"/>
    </location>
</feature>
<feature type="region of interest" description="Disordered" evidence="2">
    <location>
        <begin position="1"/>
        <end position="44"/>
    </location>
</feature>
<dbReference type="AlphaFoldDB" id="A0A423VFY7"/>
<feature type="coiled-coil region" evidence="1">
    <location>
        <begin position="779"/>
        <end position="806"/>
    </location>
</feature>
<evidence type="ECO:0000313" key="4">
    <source>
        <dbReference type="Proteomes" id="UP000283895"/>
    </source>
</evidence>
<feature type="compositionally biased region" description="Gly residues" evidence="2">
    <location>
        <begin position="567"/>
        <end position="576"/>
    </location>
</feature>
<feature type="compositionally biased region" description="Gly residues" evidence="2">
    <location>
        <begin position="609"/>
        <end position="618"/>
    </location>
</feature>
<evidence type="ECO:0000256" key="1">
    <source>
        <dbReference type="SAM" id="Coils"/>
    </source>
</evidence>
<dbReference type="Proteomes" id="UP000283895">
    <property type="component" value="Unassembled WGS sequence"/>
</dbReference>
<feature type="compositionally biased region" description="Low complexity" evidence="2">
    <location>
        <begin position="348"/>
        <end position="363"/>
    </location>
</feature>
<feature type="compositionally biased region" description="Low complexity" evidence="2">
    <location>
        <begin position="22"/>
        <end position="31"/>
    </location>
</feature>
<accession>A0A423VFY7</accession>
<proteinExistence type="predicted"/>
<feature type="region of interest" description="Disordered" evidence="2">
    <location>
        <begin position="599"/>
        <end position="647"/>
    </location>
</feature>
<feature type="region of interest" description="Disordered" evidence="2">
    <location>
        <begin position="149"/>
        <end position="175"/>
    </location>
</feature>
<feature type="region of interest" description="Disordered" evidence="2">
    <location>
        <begin position="752"/>
        <end position="776"/>
    </location>
</feature>
<feature type="region of interest" description="Disordered" evidence="2">
    <location>
        <begin position="219"/>
        <end position="271"/>
    </location>
</feature>
<keyword evidence="4" id="KW-1185">Reference proteome</keyword>
<feature type="region of interest" description="Disordered" evidence="2">
    <location>
        <begin position="339"/>
        <end position="370"/>
    </location>
</feature>
<feature type="compositionally biased region" description="Basic and acidic residues" evidence="2">
    <location>
        <begin position="752"/>
        <end position="775"/>
    </location>
</feature>
<dbReference type="OrthoDB" id="5408998at2759"/>
<feature type="region of interest" description="Disordered" evidence="2">
    <location>
        <begin position="405"/>
        <end position="430"/>
    </location>
</feature>
<evidence type="ECO:0000313" key="3">
    <source>
        <dbReference type="EMBL" id="ROV89834.1"/>
    </source>
</evidence>
<feature type="region of interest" description="Disordered" evidence="2">
    <location>
        <begin position="452"/>
        <end position="576"/>
    </location>
</feature>